<dbReference type="AlphaFoldDB" id="A0A0F7UC80"/>
<dbReference type="Gene3D" id="3.90.190.10">
    <property type="entry name" value="Protein tyrosine phosphatase superfamily"/>
    <property type="match status" value="1"/>
</dbReference>
<dbReference type="PANTHER" id="PTHR12305">
    <property type="entry name" value="PHOSPHATASE WITH HOMOLOGY TO TENSIN"/>
    <property type="match status" value="1"/>
</dbReference>
<feature type="region of interest" description="Disordered" evidence="1">
    <location>
        <begin position="844"/>
        <end position="988"/>
    </location>
</feature>
<feature type="region of interest" description="Disordered" evidence="1">
    <location>
        <begin position="645"/>
        <end position="676"/>
    </location>
</feature>
<feature type="region of interest" description="Disordered" evidence="1">
    <location>
        <begin position="1076"/>
        <end position="1137"/>
    </location>
</feature>
<reference evidence="3" key="1">
    <citation type="journal article" date="2015" name="PLoS ONE">
        <title>Comprehensive Evaluation of Toxoplasma gondii VEG and Neospora caninum LIV Genomes with Tachyzoite Stage Transcriptome and Proteome Defines Novel Transcript Features.</title>
        <authorList>
            <person name="Ramaprasad A."/>
            <person name="Mourier T."/>
            <person name="Naeem R."/>
            <person name="Malas T.B."/>
            <person name="Moussa E."/>
            <person name="Panigrahi A."/>
            <person name="Vermont S.J."/>
            <person name="Otto T.D."/>
            <person name="Wastling J."/>
            <person name="Pain A."/>
        </authorList>
    </citation>
    <scope>NUCLEOTIDE SEQUENCE</scope>
    <source>
        <strain evidence="3">Liverpool</strain>
    </source>
</reference>
<dbReference type="PROSITE" id="PS51182">
    <property type="entry name" value="C2_TENSIN"/>
    <property type="match status" value="1"/>
</dbReference>
<feature type="compositionally biased region" description="Low complexity" evidence="1">
    <location>
        <begin position="74"/>
        <end position="90"/>
    </location>
</feature>
<feature type="region of interest" description="Disordered" evidence="1">
    <location>
        <begin position="1169"/>
        <end position="1202"/>
    </location>
</feature>
<dbReference type="GO" id="GO:0016314">
    <property type="term" value="F:phosphatidylinositol-3,4,5-trisphosphate 3-phosphatase activity"/>
    <property type="evidence" value="ECO:0007669"/>
    <property type="project" value="TreeGrafter"/>
</dbReference>
<dbReference type="InterPro" id="IPR051281">
    <property type="entry name" value="Dual-spec_lipid-protein_phosph"/>
</dbReference>
<feature type="compositionally biased region" description="Basic and acidic residues" evidence="1">
    <location>
        <begin position="1169"/>
        <end position="1184"/>
    </location>
</feature>
<evidence type="ECO:0000259" key="2">
    <source>
        <dbReference type="PROSITE" id="PS51182"/>
    </source>
</evidence>
<dbReference type="SUPFAM" id="SSF52799">
    <property type="entry name" value="(Phosphotyrosine protein) phosphatases II"/>
    <property type="match status" value="1"/>
</dbReference>
<feature type="domain" description="C2 tensin-type" evidence="2">
    <location>
        <begin position="400"/>
        <end position="620"/>
    </location>
</feature>
<protein>
    <recommendedName>
        <fullName evidence="2">C2 tensin-type domain-containing protein</fullName>
    </recommendedName>
</protein>
<evidence type="ECO:0000256" key="1">
    <source>
        <dbReference type="SAM" id="MobiDB-lite"/>
    </source>
</evidence>
<dbReference type="EMBL" id="LN714483">
    <property type="protein sequence ID" value="CEL67458.1"/>
    <property type="molecule type" value="Genomic_DNA"/>
</dbReference>
<organism evidence="3">
    <name type="scientific">Neospora caninum (strain Liverpool)</name>
    <dbReference type="NCBI Taxonomy" id="572307"/>
    <lineage>
        <taxon>Eukaryota</taxon>
        <taxon>Sar</taxon>
        <taxon>Alveolata</taxon>
        <taxon>Apicomplexa</taxon>
        <taxon>Conoidasida</taxon>
        <taxon>Coccidia</taxon>
        <taxon>Eucoccidiorida</taxon>
        <taxon>Eimeriorina</taxon>
        <taxon>Sarcocystidae</taxon>
        <taxon>Neospora</taxon>
    </lineage>
</organism>
<evidence type="ECO:0000313" key="3">
    <source>
        <dbReference type="EMBL" id="CEL67458.1"/>
    </source>
</evidence>
<feature type="compositionally biased region" description="Basic and acidic residues" evidence="1">
    <location>
        <begin position="734"/>
        <end position="756"/>
    </location>
</feature>
<feature type="region of interest" description="Disordered" evidence="1">
    <location>
        <begin position="18"/>
        <end position="139"/>
    </location>
</feature>
<feature type="compositionally biased region" description="Low complexity" evidence="1">
    <location>
        <begin position="1076"/>
        <end position="1090"/>
    </location>
</feature>
<feature type="compositionally biased region" description="Basic and acidic residues" evidence="1">
    <location>
        <begin position="1091"/>
        <end position="1111"/>
    </location>
</feature>
<sequence length="1202" mass="127937">MNFLSAVRSLTSSAHQSLLHVAGHPSGDSEPPPDWPFSSKQHSLHDDAPPQLVPYSLGQERQRRRGSPEKDGASKAFAASAASRQNAAGATPASREAFPGTRAARGSEGPEGESLPRKPVPAPHGSLREGGDGTEASTACFSQRTGSVCSSPATSVDSASASTPSSSLLFDAGRSSGIFGSAVANIAAAAAHSLLESIEQSSQQLFRPPGMYKVSRNIWIIDYPDPGAPNTGFLVAYLERHHANKYLILNMSERQYQHVSCPASKPARPSASPEERDALEPPAAPLFPSGAVLDVAYRGLPYPPLSLTLSLLLSVHRWIESDVENVLLVHCLEGFSRSITFVAAYLHWTGAAPTLQVAVRSLEDVCGVDATHPLVLLPSQKRFLRFFQHVCVRQTIAPSLETKKLRRIILNGVPAFLEANVPGASPVHGESEREPVAGQEVALFRPVIEVWYQGKLVFSSLDAYATANDLGAKQPFAAAEAVSDLASSADERCVPADVTDRLPVYTESDGSIRFEIPGLPLSGDVLLKLLHVSVQRGCSGDAFLAEREAAGSQESRGSKEQTESKLHAVGRKICTARIAFHTSMTREGGCLEFRKAGMDGAVVLPAFPDDCFMSVFFEELGPEERESPEETERQREEMRLIVEAQKEGAAVRAGRSQKPEGKRTEGTERRPCEEEQRRIQKRLELRQQVQEYKALAEQWRRAASGRRSSPDERRAATPPRTEVQDASIPPGPGVRDESLRAGDARDFQVFEARLTDGESNGEDDREPGAGLDFFHDSLNAAAPRGRSADEQPSGVGMAMSQLFFSHLSGANLPDVASRSVSARARGETVPAMHPYAQLEGAELGTGDDLESESDVSWGNDDEQASDVGREPAPRPGEGQAAVETPLESARAAPAVPTPSEARPRDGGTEETGISTHRGVFQSSEDNILRDQPGGDSIAAPCRPGVAGEEREDAQGQEGPRSSLHSSKLPDASLVPGMKGEKGAADGPSVAVNARPAQEACATVSTGNGSFFNLPALSSPNGSGAVAGEGHERSLNAHLTRALCGVEARPASGRVSVVSSGRVGSSEWTALASQFSSPVLVSSPGSPSNSERSNHESSPRSEQDSAFRDDRTGTAGRGRGRREVQGSNDGGEGTCSQNPGCPGVLLEASLGSEFQHVPPALRLIPKESGIHDTHMTDSGAVHENDIPQLQAWRPTTCRGESSL</sequence>
<feature type="region of interest" description="Disordered" evidence="1">
    <location>
        <begin position="699"/>
        <end position="773"/>
    </location>
</feature>
<dbReference type="InterPro" id="IPR029021">
    <property type="entry name" value="Prot-tyrosine_phosphatase-like"/>
</dbReference>
<gene>
    <name evidence="3" type="ORF">BN1204_032580</name>
</gene>
<name>A0A0F7UC80_NEOCL</name>
<dbReference type="InterPro" id="IPR014020">
    <property type="entry name" value="Tensin_C2-dom"/>
</dbReference>
<dbReference type="PANTHER" id="PTHR12305:SF94">
    <property type="entry name" value="PHOSPHATIDYLINOSITOL-3,4,5-TRISPHOSPHATE 3-PHOSPHATASE"/>
    <property type="match status" value="1"/>
</dbReference>
<feature type="compositionally biased region" description="Basic and acidic residues" evidence="1">
    <location>
        <begin position="657"/>
        <end position="676"/>
    </location>
</feature>
<proteinExistence type="predicted"/>
<dbReference type="Gene3D" id="2.60.40.1110">
    <property type="match status" value="1"/>
</dbReference>
<feature type="compositionally biased region" description="Low complexity" evidence="1">
    <location>
        <begin position="260"/>
        <end position="272"/>
    </location>
</feature>
<feature type="compositionally biased region" description="Acidic residues" evidence="1">
    <location>
        <begin position="845"/>
        <end position="864"/>
    </location>
</feature>
<dbReference type="SMART" id="SM01326">
    <property type="entry name" value="PTEN_C2"/>
    <property type="match status" value="1"/>
</dbReference>
<dbReference type="GO" id="GO:0005829">
    <property type="term" value="C:cytosol"/>
    <property type="evidence" value="ECO:0007669"/>
    <property type="project" value="TreeGrafter"/>
</dbReference>
<accession>A0A0F7UC80</accession>
<feature type="region of interest" description="Disordered" evidence="1">
    <location>
        <begin position="260"/>
        <end position="283"/>
    </location>
</feature>